<evidence type="ECO:0000313" key="2">
    <source>
        <dbReference type="Proteomes" id="UP000283426"/>
    </source>
</evidence>
<dbReference type="Pfam" id="PF15869">
    <property type="entry name" value="TolB_like"/>
    <property type="match status" value="1"/>
</dbReference>
<evidence type="ECO:0008006" key="3">
    <source>
        <dbReference type="Google" id="ProtNLM"/>
    </source>
</evidence>
<dbReference type="PROSITE" id="PS51257">
    <property type="entry name" value="PROKAR_LIPOPROTEIN"/>
    <property type="match status" value="1"/>
</dbReference>
<dbReference type="AlphaFoldDB" id="A0A412W634"/>
<protein>
    <recommendedName>
        <fullName evidence="3">DUF4221 domain-containing protein</fullName>
    </recommendedName>
</protein>
<sequence length="348" mass="40413">MKNLTYATCLVLFMLSVVSCGNTTAQSVSRVSSTPFVVDSTLQIKNIQDLRIIEHSLYLTYDYVGGYGHQMLCSYDIDYNNTLLKFRKTFFREENNYYSIFAPVSFWDNNGNMYVVERDQPYINIISNDTILRTSKALMSNNARTPYEMVLEAKQAFYKSPDEYYFIGRQPMSGIQAIYHSDNHNSQPIVTEIRKLIFDERYPSWILNHGKFSYNHKKKMGVYAFQMFPAIQIYDFINSLDKTVIVAIESFDYTTISEADVWEANPIQFKDISTTDNYIYALYWGLKASDMDKKHSDGTAETKVVKCDWQGNILETYVINKRLQAFCVSDDDKRIIAYDGNDFLLINL</sequence>
<dbReference type="Proteomes" id="UP000283426">
    <property type="component" value="Unassembled WGS sequence"/>
</dbReference>
<accession>A0A412W634</accession>
<proteinExistence type="predicted"/>
<dbReference type="GeneID" id="61274141"/>
<organism evidence="1 2">
    <name type="scientific">Odoribacter splanchnicus</name>
    <dbReference type="NCBI Taxonomy" id="28118"/>
    <lineage>
        <taxon>Bacteria</taxon>
        <taxon>Pseudomonadati</taxon>
        <taxon>Bacteroidota</taxon>
        <taxon>Bacteroidia</taxon>
        <taxon>Bacteroidales</taxon>
        <taxon>Odoribacteraceae</taxon>
        <taxon>Odoribacter</taxon>
    </lineage>
</organism>
<reference evidence="1 2" key="1">
    <citation type="submission" date="2018-08" db="EMBL/GenBank/DDBJ databases">
        <title>A genome reference for cultivated species of the human gut microbiota.</title>
        <authorList>
            <person name="Zou Y."/>
            <person name="Xue W."/>
            <person name="Luo G."/>
        </authorList>
    </citation>
    <scope>NUCLEOTIDE SEQUENCE [LARGE SCALE GENOMIC DNA]</scope>
    <source>
        <strain evidence="1 2">AF14-6AC</strain>
    </source>
</reference>
<name>A0A412W634_9BACT</name>
<evidence type="ECO:0000313" key="1">
    <source>
        <dbReference type="EMBL" id="RGV19602.1"/>
    </source>
</evidence>
<gene>
    <name evidence="1" type="ORF">DWW24_18070</name>
</gene>
<comment type="caution">
    <text evidence="1">The sequence shown here is derived from an EMBL/GenBank/DDBJ whole genome shotgun (WGS) entry which is preliminary data.</text>
</comment>
<dbReference type="RefSeq" id="WP_013611196.1">
    <property type="nucleotide sequence ID" value="NZ_JABWDG010000093.1"/>
</dbReference>
<dbReference type="EMBL" id="QRYW01000048">
    <property type="protein sequence ID" value="RGV19602.1"/>
    <property type="molecule type" value="Genomic_DNA"/>
</dbReference>